<evidence type="ECO:0000313" key="3">
    <source>
        <dbReference type="RefSeq" id="XP_022155100.1"/>
    </source>
</evidence>
<dbReference type="AlphaFoldDB" id="A0A6J1DLG9"/>
<dbReference type="Proteomes" id="UP000504603">
    <property type="component" value="Unplaced"/>
</dbReference>
<protein>
    <submittedName>
        <fullName evidence="3">Uncharacterized protein LOC111022232</fullName>
    </submittedName>
</protein>
<dbReference type="RefSeq" id="XP_022155100.1">
    <property type="nucleotide sequence ID" value="XM_022299408.1"/>
</dbReference>
<evidence type="ECO:0000256" key="1">
    <source>
        <dbReference type="SAM" id="MobiDB-lite"/>
    </source>
</evidence>
<dbReference type="KEGG" id="mcha:111022232"/>
<accession>A0A6J1DLG9</accession>
<proteinExistence type="predicted"/>
<keyword evidence="2" id="KW-1185">Reference proteome</keyword>
<dbReference type="GeneID" id="111022232"/>
<feature type="region of interest" description="Disordered" evidence="1">
    <location>
        <begin position="33"/>
        <end position="82"/>
    </location>
</feature>
<reference evidence="3" key="1">
    <citation type="submission" date="2025-08" db="UniProtKB">
        <authorList>
            <consortium name="RefSeq"/>
        </authorList>
    </citation>
    <scope>IDENTIFICATION</scope>
    <source>
        <strain evidence="3">OHB3-1</strain>
    </source>
</reference>
<feature type="compositionally biased region" description="Basic and acidic residues" evidence="1">
    <location>
        <begin position="33"/>
        <end position="52"/>
    </location>
</feature>
<evidence type="ECO:0000313" key="2">
    <source>
        <dbReference type="Proteomes" id="UP000504603"/>
    </source>
</evidence>
<sequence length="158" mass="18119">MAEVKTDLAEVKSDLSEMKFMLQRLCQVSYPDETRTECKRTETKPFSPEDTRRRKKKQKMVDVDLVPASQDPGNDKIMRPSTTWNVQSGYSRKFFINILNPKEKVEDPEAVAITYFIMRKLGSRPHLCVHKFSILDPLQMQVIAAAAGPYARIKGKVI</sequence>
<gene>
    <name evidence="3" type="primary">LOC111022232</name>
</gene>
<organism evidence="2 3">
    <name type="scientific">Momordica charantia</name>
    <name type="common">Bitter gourd</name>
    <name type="synonym">Balsam pear</name>
    <dbReference type="NCBI Taxonomy" id="3673"/>
    <lineage>
        <taxon>Eukaryota</taxon>
        <taxon>Viridiplantae</taxon>
        <taxon>Streptophyta</taxon>
        <taxon>Embryophyta</taxon>
        <taxon>Tracheophyta</taxon>
        <taxon>Spermatophyta</taxon>
        <taxon>Magnoliopsida</taxon>
        <taxon>eudicotyledons</taxon>
        <taxon>Gunneridae</taxon>
        <taxon>Pentapetalae</taxon>
        <taxon>rosids</taxon>
        <taxon>fabids</taxon>
        <taxon>Cucurbitales</taxon>
        <taxon>Cucurbitaceae</taxon>
        <taxon>Momordiceae</taxon>
        <taxon>Momordica</taxon>
    </lineage>
</organism>
<name>A0A6J1DLG9_MOMCH</name>